<evidence type="ECO:0000313" key="2">
    <source>
        <dbReference type="EMBL" id="KAH9828649.1"/>
    </source>
</evidence>
<dbReference type="Proteomes" id="UP000814176">
    <property type="component" value="Unassembled WGS sequence"/>
</dbReference>
<feature type="compositionally biased region" description="Basic and acidic residues" evidence="1">
    <location>
        <begin position="102"/>
        <end position="113"/>
    </location>
</feature>
<evidence type="ECO:0000256" key="1">
    <source>
        <dbReference type="SAM" id="MobiDB-lite"/>
    </source>
</evidence>
<protein>
    <submittedName>
        <fullName evidence="2">Uncharacterized protein</fullName>
    </submittedName>
</protein>
<evidence type="ECO:0000313" key="3">
    <source>
        <dbReference type="Proteomes" id="UP000814176"/>
    </source>
</evidence>
<sequence>MPPARTRTALETCPYSGHSSRELHFEGTRAGSRDKCPNVEFIGKPADDTADGLGDASRVEHHATRVGRDACAVSCTGASADLALDRHLHLGDVNVHVHRDVHGYHNSPDEARGPRAVSNDARSGNVPRGRHVEQSVQLAWPRGLLSAEDVHWTHHLGRTHSLCAGEWSTDVSGRYIPSGDFSLAYLDLYGTQTHLGTWTGHIRVFRGRNSRMKGFTAQTTAAATTVKIAQEVNTQDAQSPPGVTDLCVRLRRMKVLREA</sequence>
<reference evidence="2 3" key="1">
    <citation type="journal article" date="2021" name="Environ. Microbiol.">
        <title>Gene family expansions and transcriptome signatures uncover fungal adaptations to wood decay.</title>
        <authorList>
            <person name="Hage H."/>
            <person name="Miyauchi S."/>
            <person name="Viragh M."/>
            <person name="Drula E."/>
            <person name="Min B."/>
            <person name="Chaduli D."/>
            <person name="Navarro D."/>
            <person name="Favel A."/>
            <person name="Norest M."/>
            <person name="Lesage-Meessen L."/>
            <person name="Balint B."/>
            <person name="Merenyi Z."/>
            <person name="de Eugenio L."/>
            <person name="Morin E."/>
            <person name="Martinez A.T."/>
            <person name="Baldrian P."/>
            <person name="Stursova M."/>
            <person name="Martinez M.J."/>
            <person name="Novotny C."/>
            <person name="Magnuson J.K."/>
            <person name="Spatafora J.W."/>
            <person name="Maurice S."/>
            <person name="Pangilinan J."/>
            <person name="Andreopoulos W."/>
            <person name="LaButti K."/>
            <person name="Hundley H."/>
            <person name="Na H."/>
            <person name="Kuo A."/>
            <person name="Barry K."/>
            <person name="Lipzen A."/>
            <person name="Henrissat B."/>
            <person name="Riley R."/>
            <person name="Ahrendt S."/>
            <person name="Nagy L.G."/>
            <person name="Grigoriev I.V."/>
            <person name="Martin F."/>
            <person name="Rosso M.N."/>
        </authorList>
    </citation>
    <scope>NUCLEOTIDE SEQUENCE [LARGE SCALE GENOMIC DNA]</scope>
    <source>
        <strain evidence="2 3">CIRM-BRFM 1785</strain>
    </source>
</reference>
<dbReference type="GeneID" id="72008971"/>
<organism evidence="2 3">
    <name type="scientific">Rhodofomes roseus</name>
    <dbReference type="NCBI Taxonomy" id="34475"/>
    <lineage>
        <taxon>Eukaryota</taxon>
        <taxon>Fungi</taxon>
        <taxon>Dikarya</taxon>
        <taxon>Basidiomycota</taxon>
        <taxon>Agaricomycotina</taxon>
        <taxon>Agaricomycetes</taxon>
        <taxon>Polyporales</taxon>
        <taxon>Rhodofomes</taxon>
    </lineage>
</organism>
<keyword evidence="3" id="KW-1185">Reference proteome</keyword>
<dbReference type="EMBL" id="JADCUA010000051">
    <property type="protein sequence ID" value="KAH9828649.1"/>
    <property type="molecule type" value="Genomic_DNA"/>
</dbReference>
<dbReference type="RefSeq" id="XP_047772320.1">
    <property type="nucleotide sequence ID" value="XM_047928239.1"/>
</dbReference>
<proteinExistence type="predicted"/>
<feature type="region of interest" description="Disordered" evidence="1">
    <location>
        <begin position="102"/>
        <end position="129"/>
    </location>
</feature>
<gene>
    <name evidence="2" type="ORF">C8Q71DRAFT_863825</name>
</gene>
<comment type="caution">
    <text evidence="2">The sequence shown here is derived from an EMBL/GenBank/DDBJ whole genome shotgun (WGS) entry which is preliminary data.</text>
</comment>
<name>A0ABQ8JX60_9APHY</name>
<accession>A0ABQ8JX60</accession>